<accession>A0A5E4LPT3</accession>
<feature type="transmembrane region" description="Helical" evidence="1">
    <location>
        <begin position="77"/>
        <end position="102"/>
    </location>
</feature>
<keyword evidence="1" id="KW-1133">Transmembrane helix</keyword>
<proteinExistence type="predicted"/>
<reference evidence="2 3" key="1">
    <citation type="submission" date="2019-08" db="EMBL/GenBank/DDBJ databases">
        <authorList>
            <person name="Vazquez-Campos X."/>
        </authorList>
    </citation>
    <scope>NUCLEOTIDE SEQUENCE [LARGE SCALE GENOMIC DNA]</scope>
    <source>
        <strain evidence="2">LFW-283_2</strain>
    </source>
</reference>
<organism evidence="2 3">
    <name type="scientific">Candidatus Bilamarchaeum dharawalense</name>
    <dbReference type="NCBI Taxonomy" id="2885759"/>
    <lineage>
        <taxon>Archaea</taxon>
        <taxon>Candidatus Micrarchaeota</taxon>
        <taxon>Candidatus Micrarchaeia</taxon>
        <taxon>Candidatus Anstonellales</taxon>
        <taxon>Candidatus Bilamarchaeaceae</taxon>
        <taxon>Candidatus Bilamarchaeum</taxon>
    </lineage>
</organism>
<protein>
    <submittedName>
        <fullName evidence="2">Uncharacterized protein</fullName>
    </submittedName>
</protein>
<gene>
    <name evidence="2" type="ORF">LFW2832_00672</name>
</gene>
<name>A0A5E4LPT3_9ARCH</name>
<keyword evidence="1" id="KW-0472">Membrane</keyword>
<feature type="transmembrane region" description="Helical" evidence="1">
    <location>
        <begin position="36"/>
        <end position="65"/>
    </location>
</feature>
<dbReference type="AlphaFoldDB" id="A0A5E4LPT3"/>
<comment type="caution">
    <text evidence="2">The sequence shown here is derived from an EMBL/GenBank/DDBJ whole genome shotgun (WGS) entry which is preliminary data.</text>
</comment>
<dbReference type="Proteomes" id="UP000789941">
    <property type="component" value="Unassembled WGS sequence"/>
</dbReference>
<feature type="transmembrane region" description="Helical" evidence="1">
    <location>
        <begin position="9"/>
        <end position="30"/>
    </location>
</feature>
<feature type="transmembrane region" description="Helical" evidence="1">
    <location>
        <begin position="108"/>
        <end position="127"/>
    </location>
</feature>
<evidence type="ECO:0000256" key="1">
    <source>
        <dbReference type="SAM" id="Phobius"/>
    </source>
</evidence>
<keyword evidence="1" id="KW-0812">Transmembrane</keyword>
<dbReference type="EMBL" id="CABMJJ010000009">
    <property type="protein sequence ID" value="VVC04004.1"/>
    <property type="molecule type" value="Genomic_DNA"/>
</dbReference>
<sequence length="140" mass="15081">MADMDDKTIGLIIGGTVLVILLIAAFFIAGDFGTDFFGAIILLITYFIGPVILLGISAVLVSLISTHTPIKIPEGPINTIAVIFLFCLLLVLYGALLGYYPIELITSNLPFFLAAFAVTAIASYIILKLKQMIFGRPRSL</sequence>
<evidence type="ECO:0000313" key="2">
    <source>
        <dbReference type="EMBL" id="VVC04004.1"/>
    </source>
</evidence>
<evidence type="ECO:0000313" key="3">
    <source>
        <dbReference type="Proteomes" id="UP000789941"/>
    </source>
</evidence>